<reference evidence="2" key="1">
    <citation type="submission" date="2016-10" db="EMBL/GenBank/DDBJ databases">
        <authorList>
            <person name="Varghese N."/>
            <person name="Submissions S."/>
        </authorList>
    </citation>
    <scope>NUCLEOTIDE SEQUENCE [LARGE SCALE GENOMIC DNA]</scope>
    <source>
        <strain evidence="2">DSM 3384</strain>
    </source>
</reference>
<organism evidence="1 2">
    <name type="scientific">Desulfobacula phenolica</name>
    <dbReference type="NCBI Taxonomy" id="90732"/>
    <lineage>
        <taxon>Bacteria</taxon>
        <taxon>Pseudomonadati</taxon>
        <taxon>Thermodesulfobacteriota</taxon>
        <taxon>Desulfobacteria</taxon>
        <taxon>Desulfobacterales</taxon>
        <taxon>Desulfobacteraceae</taxon>
        <taxon>Desulfobacula</taxon>
    </lineage>
</organism>
<dbReference type="AlphaFoldDB" id="A0A1H2I1Z8"/>
<proteinExistence type="predicted"/>
<gene>
    <name evidence="1" type="ORF">SAMN04487931_107187</name>
</gene>
<name>A0A1H2I1Z8_9BACT</name>
<accession>A0A1H2I1Z8</accession>
<sequence length="344" mass="37673">MSVFEETFTGTDGDPPDTNYWQDPYESTNGSCELASNKLAVKITNPSTSQYTKVDSKFYVSGDFEFQVDMSGFVGTGNGGGGEMFFSIDADDFCYAKILYDSGSKWRGYSNIAGVFQNNDASRTNSYGRMKIARSSGTLTIHYDDGNTGSWTLLQSRAGFSTANGLVRLAIWTPANYTTETLFDNFIINSGTIDIVTGLEDMAMDIELWQSKLNDVPLDIYAVAWGNKDSKLDIAAYFQSMTDTLLSIDTLGEKIKNKKLDLFVALQELEPLPLNIHAATEQIKNALLDISLADGIITHDASMDIAIGDGNNITDMGMDIMTVGTMPGFKAVYAMHLDSVIKEI</sequence>
<evidence type="ECO:0000313" key="1">
    <source>
        <dbReference type="EMBL" id="SDU38160.1"/>
    </source>
</evidence>
<evidence type="ECO:0000313" key="2">
    <source>
        <dbReference type="Proteomes" id="UP000199608"/>
    </source>
</evidence>
<dbReference type="Proteomes" id="UP000199608">
    <property type="component" value="Unassembled WGS sequence"/>
</dbReference>
<dbReference type="RefSeq" id="WP_092235008.1">
    <property type="nucleotide sequence ID" value="NZ_FNLL01000007.1"/>
</dbReference>
<protein>
    <submittedName>
        <fullName evidence="1">Uncharacterized protein</fullName>
    </submittedName>
</protein>
<keyword evidence="2" id="KW-1185">Reference proteome</keyword>
<dbReference type="EMBL" id="FNLL01000007">
    <property type="protein sequence ID" value="SDU38160.1"/>
    <property type="molecule type" value="Genomic_DNA"/>
</dbReference>